<sequence length="485" mass="54742">MRLAEQLLKANNESRDALHVNDRGYSYQQLLNIANNIMGRLSQKTRSIGILSYRDITYFASVYGCATSNRTFVPLGVKFPIERLVSIVQQSALNTIVVAQQYADLAEKLSLHLPDVTFIYIDNTESEHYATPPESLEPCENNNIAYILFTSGSTGIPKGVPISLENLQSYLDYMTDYLKLTHQDRVSQIFDPTFDLSIHDMFVTWLSGACLYVLPEAAMFAPGKFAKKHEITVWFSVPSTAAIMAKIGMLKPQAYPLLRYSLFCGEPLPVELARKFQLAAPNSQVINLYGPTEATIACTHHIFELEREYSHCYIPIGTCFSHMQMALNAQSELLISGKQVFSGYLNNPTKTRDSFDVIDGRRFYRTGDIAKYNHLNELEYVSRLDDQVKIQGYRIELSEIDTLSKALISNPLVQSIAYPKGAPQFIALFICGQADKNIEQQLMTSLKSKLPSYMIPKKVLWLNDMPLNSNGKIDKLALYAMLEKE</sequence>
<dbReference type="EMBL" id="JASJUT010000018">
    <property type="protein sequence ID" value="MDK2598422.1"/>
    <property type="molecule type" value="Genomic_DNA"/>
</dbReference>
<dbReference type="Gene3D" id="3.30.300.30">
    <property type="match status" value="1"/>
</dbReference>
<dbReference type="PANTHER" id="PTHR45527:SF1">
    <property type="entry name" value="FATTY ACID SYNTHASE"/>
    <property type="match status" value="1"/>
</dbReference>
<proteinExistence type="predicted"/>
<feature type="domain" description="AMP-dependent synthetase/ligase" evidence="1">
    <location>
        <begin position="12"/>
        <end position="345"/>
    </location>
</feature>
<dbReference type="InterPro" id="IPR045851">
    <property type="entry name" value="AMP-bd_C_sf"/>
</dbReference>
<gene>
    <name evidence="2" type="ORF">QNM18_25540</name>
</gene>
<dbReference type="InterPro" id="IPR000873">
    <property type="entry name" value="AMP-dep_synth/lig_dom"/>
</dbReference>
<reference evidence="2 3" key="1">
    <citation type="submission" date="2023-05" db="EMBL/GenBank/DDBJ databases">
        <title>Pseudoalteromonas ardens sp. nov., Pseudoalteromonas obscura sp. nov., and Pseudoalteromonas umbrosa sp. nov., isolated from the coral Montipora capitata.</title>
        <authorList>
            <person name="Thomas E.M."/>
            <person name="Smith E.M."/>
            <person name="Papke E."/>
            <person name="Shlafstein M.D."/>
            <person name="Oline D.K."/>
            <person name="Videau P."/>
            <person name="Saw J.H."/>
            <person name="Strangman W.K."/>
            <person name="Ushijima B."/>
        </authorList>
    </citation>
    <scope>NUCLEOTIDE SEQUENCE [LARGE SCALE GENOMIC DNA]</scope>
    <source>
        <strain evidence="2 3">P94</strain>
    </source>
</reference>
<protein>
    <submittedName>
        <fullName evidence="2">AMP-binding protein</fullName>
    </submittedName>
</protein>
<dbReference type="Proteomes" id="UP001231915">
    <property type="component" value="Unassembled WGS sequence"/>
</dbReference>
<evidence type="ECO:0000313" key="2">
    <source>
        <dbReference type="EMBL" id="MDK2598422.1"/>
    </source>
</evidence>
<organism evidence="2 3">
    <name type="scientific">Pseudoalteromonas obscura</name>
    <dbReference type="NCBI Taxonomy" id="3048491"/>
    <lineage>
        <taxon>Bacteria</taxon>
        <taxon>Pseudomonadati</taxon>
        <taxon>Pseudomonadota</taxon>
        <taxon>Gammaproteobacteria</taxon>
        <taxon>Alteromonadales</taxon>
        <taxon>Pseudoalteromonadaceae</taxon>
        <taxon>Pseudoalteromonas</taxon>
    </lineage>
</organism>
<dbReference type="InterPro" id="IPR042099">
    <property type="entry name" value="ANL_N_sf"/>
</dbReference>
<evidence type="ECO:0000313" key="3">
    <source>
        <dbReference type="Proteomes" id="UP001231915"/>
    </source>
</evidence>
<accession>A0ABT7ETP5</accession>
<keyword evidence="3" id="KW-1185">Reference proteome</keyword>
<dbReference type="Gene3D" id="3.40.50.12780">
    <property type="entry name" value="N-terminal domain of ligase-like"/>
    <property type="match status" value="1"/>
</dbReference>
<dbReference type="PANTHER" id="PTHR45527">
    <property type="entry name" value="NONRIBOSOMAL PEPTIDE SYNTHETASE"/>
    <property type="match status" value="1"/>
</dbReference>
<comment type="caution">
    <text evidence="2">The sequence shown here is derived from an EMBL/GenBank/DDBJ whole genome shotgun (WGS) entry which is preliminary data.</text>
</comment>
<dbReference type="RefSeq" id="WP_284138808.1">
    <property type="nucleotide sequence ID" value="NZ_JASJUT010000018.1"/>
</dbReference>
<name>A0ABT7ETP5_9GAMM</name>
<dbReference type="SUPFAM" id="SSF56801">
    <property type="entry name" value="Acetyl-CoA synthetase-like"/>
    <property type="match status" value="1"/>
</dbReference>
<dbReference type="Pfam" id="PF00501">
    <property type="entry name" value="AMP-binding"/>
    <property type="match status" value="1"/>
</dbReference>
<dbReference type="PROSITE" id="PS00455">
    <property type="entry name" value="AMP_BINDING"/>
    <property type="match status" value="1"/>
</dbReference>
<dbReference type="InterPro" id="IPR020845">
    <property type="entry name" value="AMP-binding_CS"/>
</dbReference>
<evidence type="ECO:0000259" key="1">
    <source>
        <dbReference type="Pfam" id="PF00501"/>
    </source>
</evidence>